<dbReference type="Pfam" id="PF02525">
    <property type="entry name" value="Flavodoxin_2"/>
    <property type="match status" value="1"/>
</dbReference>
<protein>
    <submittedName>
        <fullName evidence="4">NAD(P)H oxidoreductase YRKL putative NADPH-quinone reductase Flavodoxin 2</fullName>
        <ecNumber evidence="4">1.6.5.2</ecNumber>
    </submittedName>
</protein>
<dbReference type="InterPro" id="IPR051545">
    <property type="entry name" value="NAD(P)H_dehydrogenase_qn"/>
</dbReference>
<evidence type="ECO:0000313" key="5">
    <source>
        <dbReference type="Proteomes" id="UP000019146"/>
    </source>
</evidence>
<dbReference type="PANTHER" id="PTHR10204">
    <property type="entry name" value="NAD P H OXIDOREDUCTASE-RELATED"/>
    <property type="match status" value="1"/>
</dbReference>
<name>A0A0N7JV69_9BURK</name>
<accession>A0A0N7JV69</accession>
<dbReference type="GeneID" id="69972098"/>
<gene>
    <name evidence="4" type="ORF">K788_0000556</name>
</gene>
<sequence length="236" mass="26552">MSNILVVHAHPEPKSFCTALATAAVEEFEARGDTVVVSDLYAQKFNPVASSDDFRSRANPDYLVYSLEQRNAQEHTSLGGDIKTEVDRVLAADTIVFVFPMFWFSTPAILKGWIDRVFLSGTFYGGKRIYGRASMRGKKAVAAVTLGGREHMFGVDALHGELARGMMRHFFQGTLGYVGFDVIEPFFGYHVPYCSNDDRAGILENWRDHLRSLDRKPVMNMPDLSRFDDVFRPLEA</sequence>
<dbReference type="Proteomes" id="UP000019146">
    <property type="component" value="Chromosome 2"/>
</dbReference>
<dbReference type="PANTHER" id="PTHR10204:SF34">
    <property type="entry name" value="NAD(P)H DEHYDROGENASE [QUINONE] 1 ISOFORM 1"/>
    <property type="match status" value="1"/>
</dbReference>
<evidence type="ECO:0000256" key="2">
    <source>
        <dbReference type="ARBA" id="ARBA00023002"/>
    </source>
</evidence>
<proteinExistence type="inferred from homology"/>
<dbReference type="EMBL" id="CP012747">
    <property type="protein sequence ID" value="ALL68381.1"/>
    <property type="molecule type" value="Genomic_DNA"/>
</dbReference>
<comment type="similarity">
    <text evidence="1">Belongs to the NAD(P)H dehydrogenase (quinone) family.</text>
</comment>
<evidence type="ECO:0000259" key="3">
    <source>
        <dbReference type="Pfam" id="PF02525"/>
    </source>
</evidence>
<dbReference type="GO" id="GO:0003955">
    <property type="term" value="F:NAD(P)H dehydrogenase (quinone) activity"/>
    <property type="evidence" value="ECO:0007669"/>
    <property type="project" value="UniProtKB-EC"/>
</dbReference>
<organism evidence="4 5">
    <name type="scientific">Paraburkholderia caribensis MBA4</name>
    <dbReference type="NCBI Taxonomy" id="1323664"/>
    <lineage>
        <taxon>Bacteria</taxon>
        <taxon>Pseudomonadati</taxon>
        <taxon>Pseudomonadota</taxon>
        <taxon>Betaproteobacteria</taxon>
        <taxon>Burkholderiales</taxon>
        <taxon>Burkholderiaceae</taxon>
        <taxon>Paraburkholderia</taxon>
    </lineage>
</organism>
<evidence type="ECO:0000313" key="4">
    <source>
        <dbReference type="EMBL" id="ALL68381.1"/>
    </source>
</evidence>
<dbReference type="SUPFAM" id="SSF52218">
    <property type="entry name" value="Flavoproteins"/>
    <property type="match status" value="1"/>
</dbReference>
<dbReference type="RefSeq" id="WP_035998313.1">
    <property type="nucleotide sequence ID" value="NZ_CP012747.1"/>
</dbReference>
<reference evidence="4 5" key="1">
    <citation type="journal article" date="2014" name="Genome Announc.">
        <title>Draft Genome Sequence of the Haloacid-Degrading Burkholderia caribensis Strain MBA4.</title>
        <authorList>
            <person name="Pan Y."/>
            <person name="Kong K.F."/>
            <person name="Tsang J.S."/>
        </authorList>
    </citation>
    <scope>NUCLEOTIDE SEQUENCE [LARGE SCALE GENOMIC DNA]</scope>
    <source>
        <strain evidence="4 5">MBA4</strain>
    </source>
</reference>
<dbReference type="EC" id="1.6.5.2" evidence="4"/>
<keyword evidence="2 4" id="KW-0560">Oxidoreductase</keyword>
<dbReference type="AlphaFoldDB" id="A0A0N7JV69"/>
<evidence type="ECO:0000256" key="1">
    <source>
        <dbReference type="ARBA" id="ARBA00006252"/>
    </source>
</evidence>
<feature type="domain" description="Flavodoxin-like fold" evidence="3">
    <location>
        <begin position="3"/>
        <end position="210"/>
    </location>
</feature>
<dbReference type="GO" id="GO:0005829">
    <property type="term" value="C:cytosol"/>
    <property type="evidence" value="ECO:0007669"/>
    <property type="project" value="TreeGrafter"/>
</dbReference>
<dbReference type="Gene3D" id="3.40.50.360">
    <property type="match status" value="1"/>
</dbReference>
<dbReference type="InterPro" id="IPR029039">
    <property type="entry name" value="Flavoprotein-like_sf"/>
</dbReference>
<dbReference type="KEGG" id="bcai:K788_0000556"/>
<dbReference type="InterPro" id="IPR003680">
    <property type="entry name" value="Flavodoxin_fold"/>
</dbReference>